<evidence type="ECO:0000313" key="3">
    <source>
        <dbReference type="EMBL" id="CAF3862324.1"/>
    </source>
</evidence>
<proteinExistence type="predicted"/>
<dbReference type="Proteomes" id="UP000681722">
    <property type="component" value="Unassembled WGS sequence"/>
</dbReference>
<dbReference type="EMBL" id="CAJOBC010005386">
    <property type="protein sequence ID" value="CAF3862324.1"/>
    <property type="molecule type" value="Genomic_DNA"/>
</dbReference>
<dbReference type="OrthoDB" id="10055366at2759"/>
<dbReference type="Proteomes" id="UP000663829">
    <property type="component" value="Unassembled WGS sequence"/>
</dbReference>
<evidence type="ECO:0000313" key="4">
    <source>
        <dbReference type="Proteomes" id="UP000663829"/>
    </source>
</evidence>
<feature type="compositionally biased region" description="Polar residues" evidence="1">
    <location>
        <begin position="405"/>
        <end position="418"/>
    </location>
</feature>
<evidence type="ECO:0000256" key="1">
    <source>
        <dbReference type="SAM" id="MobiDB-lite"/>
    </source>
</evidence>
<dbReference type="EMBL" id="CAJNOQ010005386">
    <property type="protein sequence ID" value="CAF1097107.1"/>
    <property type="molecule type" value="Genomic_DNA"/>
</dbReference>
<evidence type="ECO:0000313" key="2">
    <source>
        <dbReference type="EMBL" id="CAF1097107.1"/>
    </source>
</evidence>
<protein>
    <submittedName>
        <fullName evidence="2">Uncharacterized protein</fullName>
    </submittedName>
</protein>
<sequence length="702" mass="79778">MRKPERQALKEAFEQGANLTLVFHKRLAQISRDILKAGNLDGAGKSVAIYQKIAAFNESASSDPLGVICLTSTGLALWDMQATEESAEFTWDATGNVVQCLDLKKKILYYELTMANPIKRGTPIPLTFLLAESQDAVTIKLWLETFKQLYLKQYSSADSFPTPKIIINDRAQVLIQTALACFNNETFRLFNERAYRILTVHALLTIFLCLESYSGWLKPSYRNQDSFSSSTGYGTNADVQKTIPHACTAHIMKDSKILCHKSKLKKQEVKTIMMYCSVVLNSNTYEELKKSYQLFCVYFIHPQDTPQHRAAKEQLNAAVKTLGKIKKENVDDVIGYDEKYLQLHVVDEYDIHDIDKEEIDDDIKKVNQASQTWFSEEAMLNEFDSNIKTDMHQIYGSVWKQRTSVTSQDDTNKSSGTHVRTKSKTNMKDEESAPKAYEANLNPYETFILRFNKLYMATVHLWSNILLGDLDQYRTTDNVAAPGSLRQEIAKIQRTTGTSEKPGATKSRRLKELTERWSKKKTGHYQQYTKSIDHLIKMKMPEVMFYCDMKAVIMWENKDKTHGLENSVFKATTAVKVLQKSMLNIDPTVTLPDHLDDLCTLLRRAITNPNTVKKGAIQSVITGIRKHIVSLNKTGAFHLVKFIEQFILPIISTNVQMTVVLETTFSAVYRTNDDQYASITLRNTNKYICEGEGEGGFGIGEC</sequence>
<reference evidence="2" key="1">
    <citation type="submission" date="2021-02" db="EMBL/GenBank/DDBJ databases">
        <authorList>
            <person name="Nowell W R."/>
        </authorList>
    </citation>
    <scope>NUCLEOTIDE SEQUENCE</scope>
</reference>
<dbReference type="AlphaFoldDB" id="A0A814NVS2"/>
<gene>
    <name evidence="2" type="ORF">GPM918_LOCUS18561</name>
    <name evidence="3" type="ORF">SRO942_LOCUS18558</name>
</gene>
<feature type="region of interest" description="Disordered" evidence="1">
    <location>
        <begin position="405"/>
        <end position="432"/>
    </location>
</feature>
<keyword evidence="4" id="KW-1185">Reference proteome</keyword>
<name>A0A814NVS2_9BILA</name>
<comment type="caution">
    <text evidence="2">The sequence shown here is derived from an EMBL/GenBank/DDBJ whole genome shotgun (WGS) entry which is preliminary data.</text>
</comment>
<accession>A0A814NVS2</accession>
<organism evidence="2 4">
    <name type="scientific">Didymodactylos carnosus</name>
    <dbReference type="NCBI Taxonomy" id="1234261"/>
    <lineage>
        <taxon>Eukaryota</taxon>
        <taxon>Metazoa</taxon>
        <taxon>Spiralia</taxon>
        <taxon>Gnathifera</taxon>
        <taxon>Rotifera</taxon>
        <taxon>Eurotatoria</taxon>
        <taxon>Bdelloidea</taxon>
        <taxon>Philodinida</taxon>
        <taxon>Philodinidae</taxon>
        <taxon>Didymodactylos</taxon>
    </lineage>
</organism>